<dbReference type="Gene3D" id="3.30.710.10">
    <property type="entry name" value="Potassium Channel Kv1.1, Chain A"/>
    <property type="match status" value="1"/>
</dbReference>
<dbReference type="PROSITE" id="PS50097">
    <property type="entry name" value="BTB"/>
    <property type="match status" value="1"/>
</dbReference>
<feature type="domain" description="BTB" evidence="2">
    <location>
        <begin position="447"/>
        <end position="521"/>
    </location>
</feature>
<comment type="caution">
    <text evidence="3">The sequence shown here is derived from an EMBL/GenBank/DDBJ whole genome shotgun (WGS) entry which is preliminary data.</text>
</comment>
<dbReference type="CDD" id="cd18186">
    <property type="entry name" value="BTB_POZ_ZBTB_KLHL-like"/>
    <property type="match status" value="1"/>
</dbReference>
<dbReference type="EMBL" id="JANTQA010000023">
    <property type="protein sequence ID" value="KAJ3444503.1"/>
    <property type="molecule type" value="Genomic_DNA"/>
</dbReference>
<evidence type="ECO:0000256" key="1">
    <source>
        <dbReference type="ARBA" id="ARBA00022737"/>
    </source>
</evidence>
<evidence type="ECO:0000313" key="4">
    <source>
        <dbReference type="Proteomes" id="UP001146793"/>
    </source>
</evidence>
<dbReference type="InterPro" id="IPR051709">
    <property type="entry name" value="Ub-ligase/GTPase-reg"/>
</dbReference>
<dbReference type="PANTHER" id="PTHR45622">
    <property type="entry name" value="UBIQUITIN-PROTEIN LIGASE E3A-RELATED"/>
    <property type="match status" value="1"/>
</dbReference>
<dbReference type="InterPro" id="IPR000408">
    <property type="entry name" value="Reg_chr_condens"/>
</dbReference>
<name>A0AAV7ZR67_9EUKA</name>
<dbReference type="Gene3D" id="2.130.10.30">
    <property type="entry name" value="Regulator of chromosome condensation 1/beta-lactamase-inhibitor protein II"/>
    <property type="match status" value="2"/>
</dbReference>
<keyword evidence="1" id="KW-0677">Repeat</keyword>
<gene>
    <name evidence="3" type="ORF">M0812_10358</name>
</gene>
<dbReference type="Pfam" id="PF00415">
    <property type="entry name" value="RCC1"/>
    <property type="match status" value="1"/>
</dbReference>
<accession>A0AAV7ZR67</accession>
<dbReference type="SMART" id="SM00225">
    <property type="entry name" value="BTB"/>
    <property type="match status" value="1"/>
</dbReference>
<evidence type="ECO:0000259" key="2">
    <source>
        <dbReference type="PROSITE" id="PS50097"/>
    </source>
</evidence>
<sequence>MIPHSWGYNVGELGNGRSSHTGKPEPLTKSLHNLKQVGIGHQFSLFLTTDNKLFGYTKDHKPLNEITLPNNETPESITVGTYHAFVITQSGKIFGMGSNSHGELGTGNKSTKQFHFFKFFELQDLLQIKASYHASYFLLKNGKLYSCGGNTNKQLGTENRSDSTKPIFVVGNVKNFYCGVSSWSVFYTTNENEVFCFGYNSVSQLGFKGSGVPPKKHENLDASLIKKFVPAVQHSIYITHSKKIFTCGEGKWNGTGVQQDSFVPLSFFDNIPVEDCSVGCQHTVVLSTEKNFYTFGYNSHGESGFGDNGESKTPRLLDISGITKGCPFQIYTGCNSTVIYKSVSTFSRDFIDLYESGEFTDCKIGNRPLHKIFVECRVDKPFEEIKNAIEGNFSQEEIKVFCHWIYSGQINSFDLFERICNHLQLPNLGDKKFEDDLIKMEKDEDSKDFTLIVQDDEDDEEEEEEISVHKFILQAKSGLFRTMFRDVKEETQSVKDYSGKTIESIELLIKFFYTNKIELTADDDPILIVEELEDSITYYQLNEYSNLSSELNKIKSLNQKK</sequence>
<dbReference type="PANTHER" id="PTHR45622:SF70">
    <property type="entry name" value="SECRETION-REGULATING GUANINE NUCLEOTIDE EXCHANGE FACTOR"/>
    <property type="match status" value="1"/>
</dbReference>
<dbReference type="Proteomes" id="UP001146793">
    <property type="component" value="Unassembled WGS sequence"/>
</dbReference>
<dbReference type="InterPro" id="IPR000210">
    <property type="entry name" value="BTB/POZ_dom"/>
</dbReference>
<evidence type="ECO:0000313" key="3">
    <source>
        <dbReference type="EMBL" id="KAJ3444503.1"/>
    </source>
</evidence>
<dbReference type="SUPFAM" id="SSF50985">
    <property type="entry name" value="RCC1/BLIP-II"/>
    <property type="match status" value="2"/>
</dbReference>
<organism evidence="3 4">
    <name type="scientific">Anaeramoeba flamelloides</name>
    <dbReference type="NCBI Taxonomy" id="1746091"/>
    <lineage>
        <taxon>Eukaryota</taxon>
        <taxon>Metamonada</taxon>
        <taxon>Anaeramoebidae</taxon>
        <taxon>Anaeramoeba</taxon>
    </lineage>
</organism>
<dbReference type="Pfam" id="PF13540">
    <property type="entry name" value="RCC1_2"/>
    <property type="match status" value="1"/>
</dbReference>
<reference evidence="3" key="1">
    <citation type="submission" date="2022-08" db="EMBL/GenBank/DDBJ databases">
        <title>Novel sulphate-reducing endosymbionts in the free-living metamonad Anaeramoeba.</title>
        <authorList>
            <person name="Jerlstrom-Hultqvist J."/>
            <person name="Cepicka I."/>
            <person name="Gallot-Lavallee L."/>
            <person name="Salas-Leiva D."/>
            <person name="Curtis B.A."/>
            <person name="Zahonova K."/>
            <person name="Pipaliya S."/>
            <person name="Dacks J."/>
            <person name="Roger A.J."/>
        </authorList>
    </citation>
    <scope>NUCLEOTIDE SEQUENCE</scope>
    <source>
        <strain evidence="3">Busselton2</strain>
    </source>
</reference>
<dbReference type="InterPro" id="IPR011333">
    <property type="entry name" value="SKP1/BTB/POZ_sf"/>
</dbReference>
<dbReference type="SUPFAM" id="SSF54695">
    <property type="entry name" value="POZ domain"/>
    <property type="match status" value="1"/>
</dbReference>
<dbReference type="InterPro" id="IPR009091">
    <property type="entry name" value="RCC1/BLIP-II"/>
</dbReference>
<dbReference type="GO" id="GO:0005737">
    <property type="term" value="C:cytoplasm"/>
    <property type="evidence" value="ECO:0007669"/>
    <property type="project" value="TreeGrafter"/>
</dbReference>
<proteinExistence type="predicted"/>
<protein>
    <submittedName>
        <fullName evidence="3">Claret isoform a</fullName>
    </submittedName>
</protein>
<dbReference type="Pfam" id="PF00651">
    <property type="entry name" value="BTB"/>
    <property type="match status" value="1"/>
</dbReference>
<dbReference type="AlphaFoldDB" id="A0AAV7ZR67"/>